<proteinExistence type="predicted"/>
<organism evidence="2 3">
    <name type="scientific">Azospirillum thermophilum</name>
    <dbReference type="NCBI Taxonomy" id="2202148"/>
    <lineage>
        <taxon>Bacteria</taxon>
        <taxon>Pseudomonadati</taxon>
        <taxon>Pseudomonadota</taxon>
        <taxon>Alphaproteobacteria</taxon>
        <taxon>Rhodospirillales</taxon>
        <taxon>Azospirillaceae</taxon>
        <taxon>Azospirillum</taxon>
    </lineage>
</organism>
<dbReference type="EMBL" id="CP029353">
    <property type="protein sequence ID" value="AWK87888.1"/>
    <property type="molecule type" value="Genomic_DNA"/>
</dbReference>
<evidence type="ECO:0000259" key="1">
    <source>
        <dbReference type="Pfam" id="PF12728"/>
    </source>
</evidence>
<dbReference type="Proteomes" id="UP000245629">
    <property type="component" value="Chromosome 2"/>
</dbReference>
<dbReference type="OrthoDB" id="7364180at2"/>
<dbReference type="SUPFAM" id="SSF46955">
    <property type="entry name" value="Putative DNA-binding domain"/>
    <property type="match status" value="1"/>
</dbReference>
<feature type="domain" description="Helix-turn-helix" evidence="1">
    <location>
        <begin position="1"/>
        <end position="43"/>
    </location>
</feature>
<gene>
    <name evidence="2" type="ORF">DEW08_06230</name>
</gene>
<dbReference type="AlphaFoldDB" id="A0A2S2CTS6"/>
<evidence type="ECO:0000313" key="2">
    <source>
        <dbReference type="EMBL" id="AWK87888.1"/>
    </source>
</evidence>
<reference evidence="3" key="1">
    <citation type="submission" date="2018-05" db="EMBL/GenBank/DDBJ databases">
        <title>Azospirillum thermophila sp. nov., a novel isolated from hot spring.</title>
        <authorList>
            <person name="Zhao Z."/>
        </authorList>
    </citation>
    <scope>NUCLEOTIDE SEQUENCE [LARGE SCALE GENOMIC DNA]</scope>
    <source>
        <strain evidence="3">CFH 70021</strain>
    </source>
</reference>
<dbReference type="InterPro" id="IPR009061">
    <property type="entry name" value="DNA-bd_dom_put_sf"/>
</dbReference>
<name>A0A2S2CTS6_9PROT</name>
<dbReference type="Pfam" id="PF12728">
    <property type="entry name" value="HTH_17"/>
    <property type="match status" value="1"/>
</dbReference>
<accession>A0A2S2CTS6</accession>
<keyword evidence="3" id="KW-1185">Reference proteome</keyword>
<evidence type="ECO:0000313" key="3">
    <source>
        <dbReference type="Proteomes" id="UP000245629"/>
    </source>
</evidence>
<dbReference type="InterPro" id="IPR041657">
    <property type="entry name" value="HTH_17"/>
</dbReference>
<dbReference type="KEGG" id="azz:DEW08_06230"/>
<sequence length="58" mass="6477">MLGVTTRTLQRWRVTGEGPAWVRIGVRLIRYAETDVAAWKERHTYAHRAAELAGGANG</sequence>
<protein>
    <recommendedName>
        <fullName evidence="1">Helix-turn-helix domain-containing protein</fullName>
    </recommendedName>
</protein>